<name>A0ABR3FW84_9AGAR</name>
<evidence type="ECO:0000256" key="1">
    <source>
        <dbReference type="ARBA" id="ARBA00004123"/>
    </source>
</evidence>
<sequence>MDDSSPRVNSAFLGRYVGKKVRLACKVVNVNLADRRATVEASDAGKVEVQLHGEDHGLEASKFVEIVGMVVDATTIKPMVVIKLGDTLDMSIVERAVKMMHEDRFAELFRP</sequence>
<dbReference type="CDD" id="cd04479">
    <property type="entry name" value="RPA3"/>
    <property type="match status" value="1"/>
</dbReference>
<comment type="subcellular location">
    <subcellularLocation>
        <location evidence="1">Nucleus</location>
    </subcellularLocation>
</comment>
<dbReference type="PANTHER" id="PTHR15114:SF1">
    <property type="entry name" value="REPLICATION PROTEIN A 14 KDA SUBUNIT"/>
    <property type="match status" value="1"/>
</dbReference>
<protein>
    <recommendedName>
        <fullName evidence="6">Replication factor A protein 3</fullName>
    </recommendedName>
</protein>
<organism evidence="4 5">
    <name type="scientific">Marasmius crinis-equi</name>
    <dbReference type="NCBI Taxonomy" id="585013"/>
    <lineage>
        <taxon>Eukaryota</taxon>
        <taxon>Fungi</taxon>
        <taxon>Dikarya</taxon>
        <taxon>Basidiomycota</taxon>
        <taxon>Agaricomycotina</taxon>
        <taxon>Agaricomycetes</taxon>
        <taxon>Agaricomycetidae</taxon>
        <taxon>Agaricales</taxon>
        <taxon>Marasmiineae</taxon>
        <taxon>Marasmiaceae</taxon>
        <taxon>Marasmius</taxon>
    </lineage>
</organism>
<comment type="caution">
    <text evidence="4">The sequence shown here is derived from an EMBL/GenBank/DDBJ whole genome shotgun (WGS) entry which is preliminary data.</text>
</comment>
<evidence type="ECO:0008006" key="6">
    <source>
        <dbReference type="Google" id="ProtNLM"/>
    </source>
</evidence>
<accession>A0ABR3FW84</accession>
<dbReference type="InterPro" id="IPR012340">
    <property type="entry name" value="NA-bd_OB-fold"/>
</dbReference>
<dbReference type="Pfam" id="PF08661">
    <property type="entry name" value="Rep_fac-A_3"/>
    <property type="match status" value="1"/>
</dbReference>
<keyword evidence="3" id="KW-0539">Nucleus</keyword>
<keyword evidence="5" id="KW-1185">Reference proteome</keyword>
<gene>
    <name evidence="4" type="ORF">V5O48_002609</name>
</gene>
<dbReference type="InterPro" id="IPR013970">
    <property type="entry name" value="Rfa2"/>
</dbReference>
<dbReference type="EMBL" id="JBAHYK010000061">
    <property type="protein sequence ID" value="KAL0579384.1"/>
    <property type="molecule type" value="Genomic_DNA"/>
</dbReference>
<proteinExistence type="inferred from homology"/>
<comment type="similarity">
    <text evidence="2">Belongs to the replication factor A protein 3 family.</text>
</comment>
<reference evidence="4 5" key="1">
    <citation type="submission" date="2024-02" db="EMBL/GenBank/DDBJ databases">
        <title>A draft genome for the cacao thread blight pathogen Marasmius crinis-equi.</title>
        <authorList>
            <person name="Cohen S.P."/>
            <person name="Baruah I.K."/>
            <person name="Amoako-Attah I."/>
            <person name="Bukari Y."/>
            <person name="Meinhardt L.W."/>
            <person name="Bailey B.A."/>
        </authorList>
    </citation>
    <scope>NUCLEOTIDE SEQUENCE [LARGE SCALE GENOMIC DNA]</scope>
    <source>
        <strain evidence="4 5">GH-76</strain>
    </source>
</reference>
<dbReference type="SUPFAM" id="SSF50249">
    <property type="entry name" value="Nucleic acid-binding proteins"/>
    <property type="match status" value="1"/>
</dbReference>
<dbReference type="Proteomes" id="UP001465976">
    <property type="component" value="Unassembled WGS sequence"/>
</dbReference>
<evidence type="ECO:0000256" key="2">
    <source>
        <dbReference type="ARBA" id="ARBA00009761"/>
    </source>
</evidence>
<evidence type="ECO:0000313" key="4">
    <source>
        <dbReference type="EMBL" id="KAL0579384.1"/>
    </source>
</evidence>
<dbReference type="Gene3D" id="2.40.50.140">
    <property type="entry name" value="Nucleic acid-binding proteins"/>
    <property type="match status" value="1"/>
</dbReference>
<evidence type="ECO:0000313" key="5">
    <source>
        <dbReference type="Proteomes" id="UP001465976"/>
    </source>
</evidence>
<dbReference type="PANTHER" id="PTHR15114">
    <property type="entry name" value="REPLICATION PROTEIN A3"/>
    <property type="match status" value="1"/>
</dbReference>
<evidence type="ECO:0000256" key="3">
    <source>
        <dbReference type="ARBA" id="ARBA00023242"/>
    </source>
</evidence>